<dbReference type="FunFam" id="3.40.50.10140:FF:000007">
    <property type="entry name" value="Disease resistance protein (TIR-NBS-LRR class)"/>
    <property type="match status" value="1"/>
</dbReference>
<organism evidence="3 4">
    <name type="scientific">Eucalyptus globulus</name>
    <name type="common">Tasmanian blue gum</name>
    <dbReference type="NCBI Taxonomy" id="34317"/>
    <lineage>
        <taxon>Eukaryota</taxon>
        <taxon>Viridiplantae</taxon>
        <taxon>Streptophyta</taxon>
        <taxon>Embryophyta</taxon>
        <taxon>Tracheophyta</taxon>
        <taxon>Spermatophyta</taxon>
        <taxon>Magnoliopsida</taxon>
        <taxon>eudicotyledons</taxon>
        <taxon>Gunneridae</taxon>
        <taxon>Pentapetalae</taxon>
        <taxon>rosids</taxon>
        <taxon>malvids</taxon>
        <taxon>Myrtales</taxon>
        <taxon>Myrtaceae</taxon>
        <taxon>Myrtoideae</taxon>
        <taxon>Eucalypteae</taxon>
        <taxon>Eucalyptus</taxon>
    </lineage>
</organism>
<name>A0ABD3JTY1_EUCGL</name>
<keyword evidence="1" id="KW-0520">NAD</keyword>
<dbReference type="InterPro" id="IPR000157">
    <property type="entry name" value="TIR_dom"/>
</dbReference>
<dbReference type="Proteomes" id="UP001634007">
    <property type="component" value="Unassembled WGS sequence"/>
</dbReference>
<dbReference type="Gene3D" id="3.40.50.300">
    <property type="entry name" value="P-loop containing nucleotide triphosphate hydrolases"/>
    <property type="match status" value="1"/>
</dbReference>
<dbReference type="InterPro" id="IPR044974">
    <property type="entry name" value="Disease_R_plants"/>
</dbReference>
<dbReference type="Pfam" id="PF00931">
    <property type="entry name" value="NB-ARC"/>
    <property type="match status" value="1"/>
</dbReference>
<dbReference type="Gene3D" id="3.40.50.10140">
    <property type="entry name" value="Toll/interleukin-1 receptor homology (TIR) domain"/>
    <property type="match status" value="1"/>
</dbReference>
<dbReference type="InterPro" id="IPR027417">
    <property type="entry name" value="P-loop_NTPase"/>
</dbReference>
<dbReference type="EMBL" id="JBJKBG010000007">
    <property type="protein sequence ID" value="KAL3730502.1"/>
    <property type="molecule type" value="Genomic_DNA"/>
</dbReference>
<keyword evidence="4" id="KW-1185">Reference proteome</keyword>
<dbReference type="InterPro" id="IPR002182">
    <property type="entry name" value="NB-ARC"/>
</dbReference>
<accession>A0ABD3JTY1</accession>
<dbReference type="InterPro" id="IPR035897">
    <property type="entry name" value="Toll_tir_struct_dom_sf"/>
</dbReference>
<protein>
    <recommendedName>
        <fullName evidence="2">TIR domain-containing protein</fullName>
    </recommendedName>
</protein>
<dbReference type="SMART" id="SM00255">
    <property type="entry name" value="TIR"/>
    <property type="match status" value="1"/>
</dbReference>
<gene>
    <name evidence="3" type="ORF">ACJRO7_027504</name>
</gene>
<sequence length="260" mass="29076">MANLEIGSSTGNTAGSEFQVFLSFRGLDTRRGFTSSLYHALADAGIHVFVDDKELRPGERISGNLLQAINDSKLYIPIFSKNYASSHWCLRELAKMVENTSNSKEDEKRVILPIFYDVNPDDVKLKTMLYGKAISKLKQEMEDQKKFSSKDVETWCQALKEVGGTKGWELEKYSGHGDLIKSIVKEVVTRLKTRQRQVTKDLVGMEDRITVINNLLDINSGGVRLIGIYGMGGIGKTTLAKIIFNQLCPRFGKTAAFLKT</sequence>
<dbReference type="SUPFAM" id="SSF52200">
    <property type="entry name" value="Toll/Interleukin receptor TIR domain"/>
    <property type="match status" value="1"/>
</dbReference>
<dbReference type="PROSITE" id="PS50104">
    <property type="entry name" value="TIR"/>
    <property type="match status" value="1"/>
</dbReference>
<dbReference type="PANTHER" id="PTHR11017">
    <property type="entry name" value="LEUCINE-RICH REPEAT-CONTAINING PROTEIN"/>
    <property type="match status" value="1"/>
</dbReference>
<proteinExistence type="predicted"/>
<feature type="domain" description="TIR" evidence="2">
    <location>
        <begin position="16"/>
        <end position="191"/>
    </location>
</feature>
<dbReference type="Pfam" id="PF01582">
    <property type="entry name" value="TIR"/>
    <property type="match status" value="1"/>
</dbReference>
<evidence type="ECO:0000259" key="2">
    <source>
        <dbReference type="PROSITE" id="PS50104"/>
    </source>
</evidence>
<comment type="caution">
    <text evidence="3">The sequence shown here is derived from an EMBL/GenBank/DDBJ whole genome shotgun (WGS) entry which is preliminary data.</text>
</comment>
<dbReference type="AlphaFoldDB" id="A0ABD3JTY1"/>
<evidence type="ECO:0000313" key="3">
    <source>
        <dbReference type="EMBL" id="KAL3730502.1"/>
    </source>
</evidence>
<dbReference type="SUPFAM" id="SSF52540">
    <property type="entry name" value="P-loop containing nucleoside triphosphate hydrolases"/>
    <property type="match status" value="1"/>
</dbReference>
<evidence type="ECO:0000313" key="4">
    <source>
        <dbReference type="Proteomes" id="UP001634007"/>
    </source>
</evidence>
<dbReference type="PANTHER" id="PTHR11017:SF570">
    <property type="entry name" value="DISEASE RESISTANCE PROTEIN (TIR-NBS CLASS)-RELATED"/>
    <property type="match status" value="1"/>
</dbReference>
<reference evidence="3 4" key="1">
    <citation type="submission" date="2024-11" db="EMBL/GenBank/DDBJ databases">
        <title>Chromosome-level genome assembly of Eucalyptus globulus Labill. provides insights into its genome evolution.</title>
        <authorList>
            <person name="Li X."/>
        </authorList>
    </citation>
    <scope>NUCLEOTIDE SEQUENCE [LARGE SCALE GENOMIC DNA]</scope>
    <source>
        <strain evidence="3">CL2024</strain>
        <tissue evidence="3">Fresh tender leaves</tissue>
    </source>
</reference>
<evidence type="ECO:0000256" key="1">
    <source>
        <dbReference type="ARBA" id="ARBA00023027"/>
    </source>
</evidence>